<dbReference type="GO" id="GO:0043683">
    <property type="term" value="P:type IV pilus assembly"/>
    <property type="evidence" value="ECO:0007669"/>
    <property type="project" value="InterPro"/>
</dbReference>
<dbReference type="InterPro" id="IPR007445">
    <property type="entry name" value="PilO"/>
</dbReference>
<dbReference type="GO" id="GO:0043107">
    <property type="term" value="P:type IV pilus-dependent motility"/>
    <property type="evidence" value="ECO:0007669"/>
    <property type="project" value="InterPro"/>
</dbReference>
<dbReference type="Gene3D" id="3.30.70.60">
    <property type="match status" value="1"/>
</dbReference>
<protein>
    <recommendedName>
        <fullName evidence="4">Type 4a pilus biogenesis protein PilO</fullName>
    </recommendedName>
</protein>
<comment type="caution">
    <text evidence="3">The sequence shown here is derived from an EMBL/GenBank/DDBJ whole genome shotgun (WGS) entry which is preliminary data.</text>
</comment>
<sequence>MPRIFISFILLGISLVLGVIFFWPRYQELDNLRVQIENEKQEIQNQNEYYQALSLISKELDKHREELTKIDSALSLNPPLLSLLKYLQKVAPENGLILTGISSFSTKPIPERADIKEIQGSLELSGSYSSLKNFLKTLEKSARLIEVDSISFSASQNKESETVEISEIFNFSLSIRTKSY</sequence>
<organism evidence="3">
    <name type="scientific">marine sediment metagenome</name>
    <dbReference type="NCBI Taxonomy" id="412755"/>
    <lineage>
        <taxon>unclassified sequences</taxon>
        <taxon>metagenomes</taxon>
        <taxon>ecological metagenomes</taxon>
    </lineage>
</organism>
<dbReference type="Pfam" id="PF04350">
    <property type="entry name" value="PilO"/>
    <property type="match status" value="1"/>
</dbReference>
<feature type="coiled-coil region" evidence="1">
    <location>
        <begin position="26"/>
        <end position="53"/>
    </location>
</feature>
<evidence type="ECO:0008006" key="4">
    <source>
        <dbReference type="Google" id="ProtNLM"/>
    </source>
</evidence>
<evidence type="ECO:0000313" key="3">
    <source>
        <dbReference type="EMBL" id="KKN91771.1"/>
    </source>
</evidence>
<proteinExistence type="predicted"/>
<keyword evidence="2" id="KW-0812">Transmembrane</keyword>
<accession>A0A0F9WZ90</accession>
<gene>
    <name evidence="3" type="ORF">LCGC14_0214440</name>
</gene>
<reference evidence="3" key="1">
    <citation type="journal article" date="2015" name="Nature">
        <title>Complex archaea that bridge the gap between prokaryotes and eukaryotes.</title>
        <authorList>
            <person name="Spang A."/>
            <person name="Saw J.H."/>
            <person name="Jorgensen S.L."/>
            <person name="Zaremba-Niedzwiedzka K."/>
            <person name="Martijn J."/>
            <person name="Lind A.E."/>
            <person name="van Eijk R."/>
            <person name="Schleper C."/>
            <person name="Guy L."/>
            <person name="Ettema T.J."/>
        </authorList>
    </citation>
    <scope>NUCLEOTIDE SEQUENCE</scope>
</reference>
<feature type="transmembrane region" description="Helical" evidence="2">
    <location>
        <begin position="6"/>
        <end position="23"/>
    </location>
</feature>
<keyword evidence="2" id="KW-0472">Membrane</keyword>
<evidence type="ECO:0000256" key="2">
    <source>
        <dbReference type="SAM" id="Phobius"/>
    </source>
</evidence>
<dbReference type="InterPro" id="IPR014717">
    <property type="entry name" value="Transl_elong_EF1B/ribsomal_bS6"/>
</dbReference>
<dbReference type="EMBL" id="LAZR01000100">
    <property type="protein sequence ID" value="KKN91771.1"/>
    <property type="molecule type" value="Genomic_DNA"/>
</dbReference>
<dbReference type="AlphaFoldDB" id="A0A0F9WZ90"/>
<name>A0A0F9WZ90_9ZZZZ</name>
<keyword evidence="1" id="KW-0175">Coiled coil</keyword>
<evidence type="ECO:0000256" key="1">
    <source>
        <dbReference type="SAM" id="Coils"/>
    </source>
</evidence>
<keyword evidence="2" id="KW-1133">Transmembrane helix</keyword>